<feature type="chain" id="PRO_5036961136" description="Lipocalin-like domain-containing protein" evidence="1">
    <location>
        <begin position="22"/>
        <end position="145"/>
    </location>
</feature>
<comment type="caution">
    <text evidence="2">The sequence shown here is derived from an EMBL/GenBank/DDBJ whole genome shotgun (WGS) entry which is preliminary data.</text>
</comment>
<sequence length="145" mass="15685">MKNICLAFLLLLALSNCQKDAASINPQATALTGDWVWIATSGGFTGGLTYKPATNEEIILRIKAGNQFDVLRNGTALYSGTYTTGTMRSIYTGKDTPSIQTQLQQPYPSGSPQLITNGVISSLRTTGMEIDDNAYDGFGCSYRRK</sequence>
<keyword evidence="3" id="KW-1185">Reference proteome</keyword>
<dbReference type="AlphaFoldDB" id="A0A939K3V3"/>
<evidence type="ECO:0000313" key="3">
    <source>
        <dbReference type="Proteomes" id="UP000664795"/>
    </source>
</evidence>
<evidence type="ECO:0000256" key="1">
    <source>
        <dbReference type="SAM" id="SignalP"/>
    </source>
</evidence>
<protein>
    <recommendedName>
        <fullName evidence="4">Lipocalin-like domain-containing protein</fullName>
    </recommendedName>
</protein>
<proteinExistence type="predicted"/>
<keyword evidence="1" id="KW-0732">Signal</keyword>
<accession>A0A939K3V3</accession>
<dbReference type="EMBL" id="JAFMYU010000037">
    <property type="protein sequence ID" value="MBO0934735.1"/>
    <property type="molecule type" value="Genomic_DNA"/>
</dbReference>
<evidence type="ECO:0000313" key="2">
    <source>
        <dbReference type="EMBL" id="MBO0934735.1"/>
    </source>
</evidence>
<evidence type="ECO:0008006" key="4">
    <source>
        <dbReference type="Google" id="ProtNLM"/>
    </source>
</evidence>
<organism evidence="2 3">
    <name type="scientific">Fibrella aquatilis</name>
    <dbReference type="NCBI Taxonomy" id="2817059"/>
    <lineage>
        <taxon>Bacteria</taxon>
        <taxon>Pseudomonadati</taxon>
        <taxon>Bacteroidota</taxon>
        <taxon>Cytophagia</taxon>
        <taxon>Cytophagales</taxon>
        <taxon>Spirosomataceae</taxon>
        <taxon>Fibrella</taxon>
    </lineage>
</organism>
<dbReference type="Proteomes" id="UP000664795">
    <property type="component" value="Unassembled WGS sequence"/>
</dbReference>
<name>A0A939K3V3_9BACT</name>
<reference evidence="2 3" key="1">
    <citation type="submission" date="2021-03" db="EMBL/GenBank/DDBJ databases">
        <title>Fibrella sp. HMF5036 genome sequencing and assembly.</title>
        <authorList>
            <person name="Kang H."/>
            <person name="Kim H."/>
            <person name="Bae S."/>
            <person name="Joh K."/>
        </authorList>
    </citation>
    <scope>NUCLEOTIDE SEQUENCE [LARGE SCALE GENOMIC DNA]</scope>
    <source>
        <strain evidence="2 3">HMF5036</strain>
    </source>
</reference>
<gene>
    <name evidence="2" type="ORF">J2I48_27240</name>
</gene>
<dbReference type="RefSeq" id="WP_207338701.1">
    <property type="nucleotide sequence ID" value="NZ_JAFMYU010000037.1"/>
</dbReference>
<feature type="signal peptide" evidence="1">
    <location>
        <begin position="1"/>
        <end position="21"/>
    </location>
</feature>